<organism evidence="2 3">
    <name type="scientific">Naja naja</name>
    <name type="common">Indian cobra</name>
    <dbReference type="NCBI Taxonomy" id="35670"/>
    <lineage>
        <taxon>Eukaryota</taxon>
        <taxon>Metazoa</taxon>
        <taxon>Chordata</taxon>
        <taxon>Craniata</taxon>
        <taxon>Vertebrata</taxon>
        <taxon>Euteleostomi</taxon>
        <taxon>Lepidosauria</taxon>
        <taxon>Squamata</taxon>
        <taxon>Bifurcata</taxon>
        <taxon>Unidentata</taxon>
        <taxon>Episquamata</taxon>
        <taxon>Toxicofera</taxon>
        <taxon>Serpentes</taxon>
        <taxon>Colubroidea</taxon>
        <taxon>Elapidae</taxon>
        <taxon>Elapinae</taxon>
        <taxon>Naja</taxon>
    </lineage>
</organism>
<dbReference type="InterPro" id="IPR036047">
    <property type="entry name" value="F-box-like_dom_sf"/>
</dbReference>
<name>A0A8C6XRQ9_NAJNA</name>
<dbReference type="SUPFAM" id="SSF81383">
    <property type="entry name" value="F-box domain"/>
    <property type="match status" value="1"/>
</dbReference>
<dbReference type="Gene3D" id="3.80.10.10">
    <property type="entry name" value="Ribonuclease Inhibitor"/>
    <property type="match status" value="1"/>
</dbReference>
<evidence type="ECO:0000313" key="3">
    <source>
        <dbReference type="Proteomes" id="UP000694559"/>
    </source>
</evidence>
<dbReference type="InterPro" id="IPR032675">
    <property type="entry name" value="LRR_dom_sf"/>
</dbReference>
<dbReference type="PROSITE" id="PS50181">
    <property type="entry name" value="FBOX"/>
    <property type="match status" value="1"/>
</dbReference>
<protein>
    <recommendedName>
        <fullName evidence="1">F-box domain-containing protein</fullName>
    </recommendedName>
</protein>
<dbReference type="Pfam" id="PF12937">
    <property type="entry name" value="F-box-like"/>
    <property type="match status" value="1"/>
</dbReference>
<dbReference type="Proteomes" id="UP000694559">
    <property type="component" value="Unplaced"/>
</dbReference>
<keyword evidence="3" id="KW-1185">Reference proteome</keyword>
<accession>A0A8C6XRQ9</accession>
<feature type="domain" description="F-box" evidence="1">
    <location>
        <begin position="18"/>
        <end position="56"/>
    </location>
</feature>
<dbReference type="Ensembl" id="ENSNNAT00000019319.1">
    <property type="protein sequence ID" value="ENSNNAP00000018396.1"/>
    <property type="gene ID" value="ENSNNAG00000012310.1"/>
</dbReference>
<reference evidence="2" key="1">
    <citation type="submission" date="2025-08" db="UniProtKB">
        <authorList>
            <consortium name="Ensembl"/>
        </authorList>
    </citation>
    <scope>IDENTIFICATION</scope>
</reference>
<evidence type="ECO:0000313" key="2">
    <source>
        <dbReference type="Ensembl" id="ENSNNAP00000018396.1"/>
    </source>
</evidence>
<dbReference type="InterPro" id="IPR001810">
    <property type="entry name" value="F-box_dom"/>
</dbReference>
<evidence type="ECO:0000259" key="1">
    <source>
        <dbReference type="PROSITE" id="PS50181"/>
    </source>
</evidence>
<reference evidence="2" key="2">
    <citation type="submission" date="2025-09" db="UniProtKB">
        <authorList>
            <consortium name="Ensembl"/>
        </authorList>
    </citation>
    <scope>IDENTIFICATION</scope>
</reference>
<proteinExistence type="predicted"/>
<sequence>MGQVHTLLKGRNAVFSVNELLLGIFSYLNLADLLKISKVCQRWHRLKWLELLWQSLDLVAI</sequence>
<dbReference type="OrthoDB" id="2095648at2759"/>
<dbReference type="AlphaFoldDB" id="A0A8C6XRQ9"/>